<evidence type="ECO:0000256" key="5">
    <source>
        <dbReference type="ARBA" id="ARBA00022692"/>
    </source>
</evidence>
<dbReference type="PANTHER" id="PTHR11214">
    <property type="entry name" value="BETA-1,3-N-ACETYLGLUCOSAMINYLTRANSFERASE"/>
    <property type="match status" value="1"/>
</dbReference>
<evidence type="ECO:0000256" key="7">
    <source>
        <dbReference type="ARBA" id="ARBA00022989"/>
    </source>
</evidence>
<keyword evidence="8 10" id="KW-0333">Golgi apparatus</keyword>
<evidence type="ECO:0000256" key="4">
    <source>
        <dbReference type="ARBA" id="ARBA00022679"/>
    </source>
</evidence>
<proteinExistence type="inferred from homology"/>
<dbReference type="Pfam" id="PF01762">
    <property type="entry name" value="Galactosyl_T"/>
    <property type="match status" value="1"/>
</dbReference>
<keyword evidence="11" id="KW-1185">Reference proteome</keyword>
<dbReference type="InterPro" id="IPR002659">
    <property type="entry name" value="Glyco_trans_31"/>
</dbReference>
<organism evidence="11 12">
    <name type="scientific">Hydra vulgaris</name>
    <name type="common">Hydra</name>
    <name type="synonym">Hydra attenuata</name>
    <dbReference type="NCBI Taxonomy" id="6087"/>
    <lineage>
        <taxon>Eukaryota</taxon>
        <taxon>Metazoa</taxon>
        <taxon>Cnidaria</taxon>
        <taxon>Hydrozoa</taxon>
        <taxon>Hydroidolina</taxon>
        <taxon>Anthoathecata</taxon>
        <taxon>Aplanulata</taxon>
        <taxon>Hydridae</taxon>
        <taxon>Hydra</taxon>
    </lineage>
</organism>
<evidence type="ECO:0000256" key="1">
    <source>
        <dbReference type="ARBA" id="ARBA00004323"/>
    </source>
</evidence>
<dbReference type="Proteomes" id="UP001652625">
    <property type="component" value="Chromosome 02"/>
</dbReference>
<reference evidence="12" key="2">
    <citation type="submission" date="2025-08" db="UniProtKB">
        <authorList>
            <consortium name="RefSeq"/>
        </authorList>
    </citation>
    <scope>IDENTIFICATION</scope>
</reference>
<evidence type="ECO:0000256" key="3">
    <source>
        <dbReference type="ARBA" id="ARBA00022676"/>
    </source>
</evidence>
<evidence type="ECO:0000256" key="9">
    <source>
        <dbReference type="ARBA" id="ARBA00023136"/>
    </source>
</evidence>
<keyword evidence="4" id="KW-0808">Transferase</keyword>
<dbReference type="RefSeq" id="XP_065646643.1">
    <property type="nucleotide sequence ID" value="XM_065790571.1"/>
</dbReference>
<reference evidence="11" key="1">
    <citation type="submission" date="2025-05" db="UniProtKB">
        <authorList>
            <consortium name="RefSeq"/>
        </authorList>
    </citation>
    <scope>NUCLEOTIDE SEQUENCE [LARGE SCALE GENOMIC DNA]</scope>
</reference>
<comment type="subcellular location">
    <subcellularLocation>
        <location evidence="1 10">Golgi apparatus membrane</location>
        <topology evidence="1 10">Single-pass type II membrane protein</topology>
    </subcellularLocation>
</comment>
<dbReference type="EC" id="2.4.1.-" evidence="10"/>
<protein>
    <recommendedName>
        <fullName evidence="10">Hexosyltransferase</fullName>
        <ecNumber evidence="10">2.4.1.-</ecNumber>
    </recommendedName>
</protein>
<name>A0ABM4BCI4_HYDVU</name>
<accession>A0ABM4BCI4</accession>
<evidence type="ECO:0000256" key="2">
    <source>
        <dbReference type="ARBA" id="ARBA00008661"/>
    </source>
</evidence>
<dbReference type="PANTHER" id="PTHR11214:SF365">
    <property type="entry name" value="HEXOSYLTRANSFERASE"/>
    <property type="match status" value="1"/>
</dbReference>
<keyword evidence="9 10" id="KW-0472">Membrane</keyword>
<evidence type="ECO:0000256" key="8">
    <source>
        <dbReference type="ARBA" id="ARBA00023034"/>
    </source>
</evidence>
<sequence>MSKNLILTIKRTMQRFSKISLLKYFFLSLVVTAALFVIIEMLYFQTKDSLKHAKVIQNSYDINHHLLTSDKNTIANTTYNKDSLSYVIFDSVKRDCNIIYSTLIIITSHVRHVNRRNRIRQTWGNESKWNSKEKYITVFVVGRISDSDIMMNIAEEAKLWRDIILVNILEDFYTLAKKVIIGLIWANHNIKYKLILKGDDDIYINIINVLAFVKENDIEDAYIGNKIENALVSRSGRYKVTKEEYEIDTYDSYCSGGGYFLSASSVEKMIPLFDLNHVFRIDDAYIGKIALKAGIFASQGKGFYMDNASCSYMKDIIVSHPADNIGCISFLFRRFLIDSNKLPKSWSEKQFEKKQCYEANSLCLKSKKKRPNETRSSKKRH</sequence>
<evidence type="ECO:0000256" key="10">
    <source>
        <dbReference type="RuleBase" id="RU363063"/>
    </source>
</evidence>
<evidence type="ECO:0000256" key="6">
    <source>
        <dbReference type="ARBA" id="ARBA00022968"/>
    </source>
</evidence>
<feature type="transmembrane region" description="Helical" evidence="10">
    <location>
        <begin position="21"/>
        <end position="44"/>
    </location>
</feature>
<keyword evidence="5 10" id="KW-0812">Transmembrane</keyword>
<dbReference type="GeneID" id="101239065"/>
<comment type="similarity">
    <text evidence="2 10">Belongs to the glycosyltransferase 31 family.</text>
</comment>
<evidence type="ECO:0000313" key="12">
    <source>
        <dbReference type="RefSeq" id="XP_065646643.1"/>
    </source>
</evidence>
<keyword evidence="6 10" id="KW-0735">Signal-anchor</keyword>
<evidence type="ECO:0000313" key="11">
    <source>
        <dbReference type="Proteomes" id="UP001652625"/>
    </source>
</evidence>
<dbReference type="Gene3D" id="3.90.550.50">
    <property type="match status" value="1"/>
</dbReference>
<gene>
    <name evidence="12" type="primary">LOC101239065</name>
</gene>
<keyword evidence="7 10" id="KW-1133">Transmembrane helix</keyword>
<keyword evidence="3 10" id="KW-0328">Glycosyltransferase</keyword>